<gene>
    <name evidence="1" type="ORF">CCAP1982_LOCUS9147</name>
</gene>
<accession>A0A811UUG3</accession>
<dbReference type="Proteomes" id="UP000606786">
    <property type="component" value="Unassembled WGS sequence"/>
</dbReference>
<comment type="caution">
    <text evidence="1">The sequence shown here is derived from an EMBL/GenBank/DDBJ whole genome shotgun (WGS) entry which is preliminary data.</text>
</comment>
<name>A0A811UUG3_CERCA</name>
<dbReference type="AlphaFoldDB" id="A0A811UUG3"/>
<sequence length="57" mass="6504">MAKHASAVKNTRTSHATANSFALRISVECHRELGVQRSDRKTFMITWQISVFVNENK</sequence>
<protein>
    <submittedName>
        <fullName evidence="1">(Mediterranean fruit fly) hypothetical protein</fullName>
    </submittedName>
</protein>
<dbReference type="EMBL" id="CAJHJT010000012">
    <property type="protein sequence ID" value="CAD7000673.1"/>
    <property type="molecule type" value="Genomic_DNA"/>
</dbReference>
<reference evidence="1" key="1">
    <citation type="submission" date="2020-11" db="EMBL/GenBank/DDBJ databases">
        <authorList>
            <person name="Whitehead M."/>
        </authorList>
    </citation>
    <scope>NUCLEOTIDE SEQUENCE</scope>
    <source>
        <strain evidence="1">EGII</strain>
    </source>
</reference>
<keyword evidence="2" id="KW-1185">Reference proteome</keyword>
<proteinExistence type="predicted"/>
<feature type="non-terminal residue" evidence="1">
    <location>
        <position position="1"/>
    </location>
</feature>
<evidence type="ECO:0000313" key="1">
    <source>
        <dbReference type="EMBL" id="CAD7000673.1"/>
    </source>
</evidence>
<evidence type="ECO:0000313" key="2">
    <source>
        <dbReference type="Proteomes" id="UP000606786"/>
    </source>
</evidence>
<organism evidence="1 2">
    <name type="scientific">Ceratitis capitata</name>
    <name type="common">Mediterranean fruit fly</name>
    <name type="synonym">Tephritis capitata</name>
    <dbReference type="NCBI Taxonomy" id="7213"/>
    <lineage>
        <taxon>Eukaryota</taxon>
        <taxon>Metazoa</taxon>
        <taxon>Ecdysozoa</taxon>
        <taxon>Arthropoda</taxon>
        <taxon>Hexapoda</taxon>
        <taxon>Insecta</taxon>
        <taxon>Pterygota</taxon>
        <taxon>Neoptera</taxon>
        <taxon>Endopterygota</taxon>
        <taxon>Diptera</taxon>
        <taxon>Brachycera</taxon>
        <taxon>Muscomorpha</taxon>
        <taxon>Tephritoidea</taxon>
        <taxon>Tephritidae</taxon>
        <taxon>Ceratitis</taxon>
        <taxon>Ceratitis</taxon>
    </lineage>
</organism>